<dbReference type="InterPro" id="IPR054501">
    <property type="entry name" value="NCH2"/>
</dbReference>
<dbReference type="RefSeq" id="WP_073550658.1">
    <property type="nucleotide sequence ID" value="NZ_CAWMVK010000006.1"/>
</dbReference>
<dbReference type="STRING" id="247279.NIES1031_16770"/>
<proteinExistence type="predicted"/>
<keyword evidence="3" id="KW-1185">Reference proteome</keyword>
<reference evidence="2 3" key="1">
    <citation type="submission" date="2016-11" db="EMBL/GenBank/DDBJ databases">
        <title>Draft Genome Sequences of Nine Cyanobacterial Strains from Diverse Habitats.</title>
        <authorList>
            <person name="Zhu T."/>
            <person name="Hou S."/>
            <person name="Lu X."/>
            <person name="Hess W.R."/>
        </authorList>
    </citation>
    <scope>NUCLEOTIDE SEQUENCE [LARGE SCALE GENOMIC DNA]</scope>
    <source>
        <strain evidence="2 3">5.2 s.c.1</strain>
    </source>
</reference>
<dbReference type="AlphaFoldDB" id="A0A1U7HK50"/>
<dbReference type="Proteomes" id="UP000185984">
    <property type="component" value="Unassembled WGS sequence"/>
</dbReference>
<dbReference type="EMBL" id="MRCC01000014">
    <property type="protein sequence ID" value="OKH23947.1"/>
    <property type="molecule type" value="Genomic_DNA"/>
</dbReference>
<dbReference type="OrthoDB" id="448481at2"/>
<accession>A0A1U7HK50</accession>
<protein>
    <recommendedName>
        <fullName evidence="1">NACHT conflict system C-terminal helical domain-containing protein</fullName>
    </recommendedName>
</protein>
<gene>
    <name evidence="2" type="ORF">NIES1031_16770</name>
</gene>
<organism evidence="2 3">
    <name type="scientific">Chroogloeocystis siderophila 5.2 s.c.1</name>
    <dbReference type="NCBI Taxonomy" id="247279"/>
    <lineage>
        <taxon>Bacteria</taxon>
        <taxon>Bacillati</taxon>
        <taxon>Cyanobacteriota</taxon>
        <taxon>Cyanophyceae</taxon>
        <taxon>Oscillatoriophycideae</taxon>
        <taxon>Chroococcales</taxon>
        <taxon>Chroococcaceae</taxon>
        <taxon>Chroogloeocystis</taxon>
    </lineage>
</organism>
<evidence type="ECO:0000313" key="2">
    <source>
        <dbReference type="EMBL" id="OKH23947.1"/>
    </source>
</evidence>
<sequence length="381" mass="44102">MLNVTVESRKRKNLSIEQNIKLDEQKQVRYKKIWLKTQKPQLPGKIQDHETVKQILSHPLLLTLLRIVFEETGEIPLQRAQLYHVGLQILLKQWGSTEDAKDKIFTSLSLQQKEGLLTYVAWMTFAQGEYFFEQQQLEQYISDYLQKIFKTQIEPETRAQAKEVLQSIQAHYELFTEWTSGIYAFSVLSFHEYLAAKAIVEGYTVQGLEQALKQLVEQLTENRWHQICTLVASMLPNTDYLLLLMKSKIDTLIESQVTLQPFLTWLKHQSLKINYDYKPAAVRAFYIECILGIDFEISGALDSNLSSDLEADSPKLNSAAQKLQRCRFSDHQKQALQQYYDMSKVLFDSIDAGCVTCSIREELEQNLFLFAKNTPLLEAIA</sequence>
<comment type="caution">
    <text evidence="2">The sequence shown here is derived from an EMBL/GenBank/DDBJ whole genome shotgun (WGS) entry which is preliminary data.</text>
</comment>
<evidence type="ECO:0000313" key="3">
    <source>
        <dbReference type="Proteomes" id="UP000185984"/>
    </source>
</evidence>
<evidence type="ECO:0000259" key="1">
    <source>
        <dbReference type="Pfam" id="PF22727"/>
    </source>
</evidence>
<name>A0A1U7HK50_9CHRO</name>
<feature type="domain" description="NACHT conflict system C-terminal helical" evidence="1">
    <location>
        <begin position="324"/>
        <end position="369"/>
    </location>
</feature>
<dbReference type="Pfam" id="PF22727">
    <property type="entry name" value="NCH2"/>
    <property type="match status" value="1"/>
</dbReference>